<reference evidence="3 4" key="1">
    <citation type="submission" date="2024-09" db="EMBL/GenBank/DDBJ databases">
        <title>T2T genomes of carrot and Alternaria dauci and their utility for understanding host-pathogen interaction during carrot leaf blight disease.</title>
        <authorList>
            <person name="Liu W."/>
            <person name="Xu S."/>
            <person name="Ou C."/>
            <person name="Liu X."/>
            <person name="Zhuang F."/>
            <person name="Deng X.W."/>
        </authorList>
    </citation>
    <scope>NUCLEOTIDE SEQUENCE [LARGE SCALE GENOMIC DNA]</scope>
    <source>
        <strain evidence="3 4">A2016</strain>
    </source>
</reference>
<dbReference type="PANTHER" id="PTHR42840:SF10">
    <property type="entry name" value="BINDING ROSSMANN FOLD OXIDOREDUCTASE, PUTATIVE-RELATED"/>
    <property type="match status" value="1"/>
</dbReference>
<evidence type="ECO:0000256" key="1">
    <source>
        <dbReference type="ARBA" id="ARBA00010928"/>
    </source>
</evidence>
<dbReference type="Pfam" id="PF22725">
    <property type="entry name" value="GFO_IDH_MocA_C3"/>
    <property type="match status" value="1"/>
</dbReference>
<dbReference type="RefSeq" id="XP_069308646.1">
    <property type="nucleotide sequence ID" value="XM_069450897.1"/>
</dbReference>
<evidence type="ECO:0000313" key="3">
    <source>
        <dbReference type="EMBL" id="KAL1798062.1"/>
    </source>
</evidence>
<dbReference type="EMBL" id="JBHGVX010000003">
    <property type="protein sequence ID" value="KAL1798062.1"/>
    <property type="molecule type" value="Genomic_DNA"/>
</dbReference>
<name>A0ABR3UP49_9PLEO</name>
<gene>
    <name evidence="3" type="ORF">ACET3X_004668</name>
</gene>
<protein>
    <recommendedName>
        <fullName evidence="2">GFO/IDH/MocA-like oxidoreductase domain-containing protein</fullName>
    </recommendedName>
</protein>
<proteinExistence type="inferred from homology"/>
<evidence type="ECO:0000313" key="4">
    <source>
        <dbReference type="Proteomes" id="UP001578633"/>
    </source>
</evidence>
<dbReference type="GeneID" id="96084990"/>
<dbReference type="InterPro" id="IPR055170">
    <property type="entry name" value="GFO_IDH_MocA-like_dom"/>
</dbReference>
<comment type="caution">
    <text evidence="3">The sequence shown here is derived from an EMBL/GenBank/DDBJ whole genome shotgun (WGS) entry which is preliminary data.</text>
</comment>
<comment type="similarity">
    <text evidence="1">Belongs to the Gfo/Idh/MocA family.</text>
</comment>
<evidence type="ECO:0000259" key="2">
    <source>
        <dbReference type="Pfam" id="PF22725"/>
    </source>
</evidence>
<accession>A0ABR3UP49</accession>
<dbReference type="SUPFAM" id="SSF55347">
    <property type="entry name" value="Glyceraldehyde-3-phosphate dehydrogenase-like, C-terminal domain"/>
    <property type="match status" value="1"/>
</dbReference>
<sequence>MYVFISPNGRISYQQKNKAHSDLDDKSYREAKALVDSGELGEIHAVETWMSDVQDPAAHFVAFAVHSGGIFLDMGIHHIDTGRYLLDVKSGLANPKRQVNRVTAIGQRAVYTDLAAFGDADNAWGFVEFANGKVWTTHLARTTTNGFEDSTRVCGTKGHGIVSAANNVEIRDRHGVRKQTVPDAFQLFPETFLTDITEFANAVLFDKPLTCLAEDAFEAGKICTALQHSYQTGQSVYFNDEGFPILDNGVSTP</sequence>
<dbReference type="Gene3D" id="3.30.360.10">
    <property type="entry name" value="Dihydrodipicolinate Reductase, domain 2"/>
    <property type="match status" value="1"/>
</dbReference>
<dbReference type="PANTHER" id="PTHR42840">
    <property type="entry name" value="NAD(P)-BINDING ROSSMANN-FOLD SUPERFAMILY PROTEIN-RELATED"/>
    <property type="match status" value="1"/>
</dbReference>
<dbReference type="Proteomes" id="UP001578633">
    <property type="component" value="Chromosome 3"/>
</dbReference>
<keyword evidence="4" id="KW-1185">Reference proteome</keyword>
<organism evidence="3 4">
    <name type="scientific">Alternaria dauci</name>
    <dbReference type="NCBI Taxonomy" id="48095"/>
    <lineage>
        <taxon>Eukaryota</taxon>
        <taxon>Fungi</taxon>
        <taxon>Dikarya</taxon>
        <taxon>Ascomycota</taxon>
        <taxon>Pezizomycotina</taxon>
        <taxon>Dothideomycetes</taxon>
        <taxon>Pleosporomycetidae</taxon>
        <taxon>Pleosporales</taxon>
        <taxon>Pleosporineae</taxon>
        <taxon>Pleosporaceae</taxon>
        <taxon>Alternaria</taxon>
        <taxon>Alternaria sect. Porri</taxon>
    </lineage>
</organism>
<feature type="domain" description="GFO/IDH/MocA-like oxidoreductase" evidence="2">
    <location>
        <begin position="28"/>
        <end position="158"/>
    </location>
</feature>